<sequence>MTGVPIFEPPLPLSKKRKKVVACSPEYLDSRVERFGSEIAFSPTGVGFRWTRGVFCQESSGVFWDCVACIGLGYETIKPSRPAAWILVIAKGQHGCRQTNPQRTLLPLSGDPLKYVLPWSAPGLPCSVWIRVVLCFLHPSPFLGAEPLSGNCFSHETRLSQCTLVQVALAIDNDIIINGHGKQRPPPTKPPLSAVSHRKETCWGDRNLAQSCEKGQKRVMVGSLEIHRSPVSQLGNGDQGAGLNGEGLSRSVRGKGNERHGVLTRADEKGNWINILAHSGRKSFNFPLLLEALPADPLLEALWADCGEETRG</sequence>
<dbReference type="AlphaFoldDB" id="A0A8K0XTK5"/>
<proteinExistence type="predicted"/>
<evidence type="ECO:0000313" key="2">
    <source>
        <dbReference type="EMBL" id="KAH8105464.1"/>
    </source>
</evidence>
<organism evidence="2 3">
    <name type="scientific">Cristinia sonorae</name>
    <dbReference type="NCBI Taxonomy" id="1940300"/>
    <lineage>
        <taxon>Eukaryota</taxon>
        <taxon>Fungi</taxon>
        <taxon>Dikarya</taxon>
        <taxon>Basidiomycota</taxon>
        <taxon>Agaricomycotina</taxon>
        <taxon>Agaricomycetes</taxon>
        <taxon>Agaricomycetidae</taxon>
        <taxon>Agaricales</taxon>
        <taxon>Pleurotineae</taxon>
        <taxon>Stephanosporaceae</taxon>
        <taxon>Cristinia</taxon>
    </lineage>
</organism>
<accession>A0A8K0XTK5</accession>
<comment type="caution">
    <text evidence="2">The sequence shown here is derived from an EMBL/GenBank/DDBJ whole genome shotgun (WGS) entry which is preliminary data.</text>
</comment>
<protein>
    <submittedName>
        <fullName evidence="2">Uncharacterized protein</fullName>
    </submittedName>
</protein>
<name>A0A8K0XTK5_9AGAR</name>
<keyword evidence="3" id="KW-1185">Reference proteome</keyword>
<dbReference type="EMBL" id="JAEVFJ010000004">
    <property type="protein sequence ID" value="KAH8105464.1"/>
    <property type="molecule type" value="Genomic_DNA"/>
</dbReference>
<reference evidence="2" key="1">
    <citation type="journal article" date="2021" name="New Phytol.">
        <title>Evolutionary innovations through gain and loss of genes in the ectomycorrhizal Boletales.</title>
        <authorList>
            <person name="Wu G."/>
            <person name="Miyauchi S."/>
            <person name="Morin E."/>
            <person name="Kuo A."/>
            <person name="Drula E."/>
            <person name="Varga T."/>
            <person name="Kohler A."/>
            <person name="Feng B."/>
            <person name="Cao Y."/>
            <person name="Lipzen A."/>
            <person name="Daum C."/>
            <person name="Hundley H."/>
            <person name="Pangilinan J."/>
            <person name="Johnson J."/>
            <person name="Barry K."/>
            <person name="LaButti K."/>
            <person name="Ng V."/>
            <person name="Ahrendt S."/>
            <person name="Min B."/>
            <person name="Choi I.G."/>
            <person name="Park H."/>
            <person name="Plett J.M."/>
            <person name="Magnuson J."/>
            <person name="Spatafora J.W."/>
            <person name="Nagy L.G."/>
            <person name="Henrissat B."/>
            <person name="Grigoriev I.V."/>
            <person name="Yang Z.L."/>
            <person name="Xu J."/>
            <person name="Martin F.M."/>
        </authorList>
    </citation>
    <scope>NUCLEOTIDE SEQUENCE</scope>
    <source>
        <strain evidence="2">KKN 215</strain>
    </source>
</reference>
<gene>
    <name evidence="2" type="ORF">BXZ70DRAFT_904634</name>
</gene>
<evidence type="ECO:0000256" key="1">
    <source>
        <dbReference type="SAM" id="MobiDB-lite"/>
    </source>
</evidence>
<feature type="region of interest" description="Disordered" evidence="1">
    <location>
        <begin position="230"/>
        <end position="259"/>
    </location>
</feature>
<evidence type="ECO:0000313" key="3">
    <source>
        <dbReference type="Proteomes" id="UP000813824"/>
    </source>
</evidence>
<dbReference type="Proteomes" id="UP000813824">
    <property type="component" value="Unassembled WGS sequence"/>
</dbReference>